<name>A0ABW4U9X2_9HYPH</name>
<dbReference type="Proteomes" id="UP001597405">
    <property type="component" value="Unassembled WGS sequence"/>
</dbReference>
<dbReference type="EMBL" id="JBHUGZ010000007">
    <property type="protein sequence ID" value="MFD1983323.1"/>
    <property type="molecule type" value="Genomic_DNA"/>
</dbReference>
<comment type="caution">
    <text evidence="1">The sequence shown here is derived from an EMBL/GenBank/DDBJ whole genome shotgun (WGS) entry which is preliminary data.</text>
</comment>
<gene>
    <name evidence="1" type="ORF">ACFSOZ_11660</name>
</gene>
<dbReference type="PANTHER" id="PTHR30619:SF1">
    <property type="entry name" value="RECOMBINATION PROTEIN 2"/>
    <property type="match status" value="1"/>
</dbReference>
<dbReference type="InterPro" id="IPR036866">
    <property type="entry name" value="RibonucZ/Hydroxyglut_hydro"/>
</dbReference>
<proteinExistence type="predicted"/>
<reference evidence="2" key="1">
    <citation type="journal article" date="2019" name="Int. J. Syst. Evol. Microbiol.">
        <title>The Global Catalogue of Microorganisms (GCM) 10K type strain sequencing project: providing services to taxonomists for standard genome sequencing and annotation.</title>
        <authorList>
            <consortium name="The Broad Institute Genomics Platform"/>
            <consortium name="The Broad Institute Genome Sequencing Center for Infectious Disease"/>
            <person name="Wu L."/>
            <person name="Ma J."/>
        </authorList>
    </citation>
    <scope>NUCLEOTIDE SEQUENCE [LARGE SCALE GENOMIC DNA]</scope>
    <source>
        <strain evidence="2">CGMCC 1.16225</strain>
    </source>
</reference>
<evidence type="ECO:0000313" key="2">
    <source>
        <dbReference type="Proteomes" id="UP001597405"/>
    </source>
</evidence>
<evidence type="ECO:0000313" key="1">
    <source>
        <dbReference type="EMBL" id="MFD1983323.1"/>
    </source>
</evidence>
<organism evidence="1 2">
    <name type="scientific">Mesorhizobium newzealandense</name>
    <dbReference type="NCBI Taxonomy" id="1300302"/>
    <lineage>
        <taxon>Bacteria</taxon>
        <taxon>Pseudomonadati</taxon>
        <taxon>Pseudomonadota</taxon>
        <taxon>Alphaproteobacteria</taxon>
        <taxon>Hyphomicrobiales</taxon>
        <taxon>Phyllobacteriaceae</taxon>
        <taxon>Mesorhizobium</taxon>
    </lineage>
</organism>
<dbReference type="Gene3D" id="3.60.15.10">
    <property type="entry name" value="Ribonuclease Z/Hydroxyacylglutathione hydrolase-like"/>
    <property type="match status" value="1"/>
</dbReference>
<keyword evidence="2" id="KW-1185">Reference proteome</keyword>
<sequence length="360" mass="39604">MPDYFEIDFLGVETKKSGDAIALRYEKDGTNYIHVVDGGYATTGETLRDHIVTHYGNPAFIDHVVATHNDGDHARGLIAVLEHFEVGVLWMLRPWLYADELIGRFETYTSVDRLRSTLRSAYANLAALEDIALKKGIEIREPFQGAWIGAFHVMAPTRARFLDLIVTSNKTPEARVEEVTGGGIFTTLLEKAITAVALIRAAWGAEAFPAEDTSNENEMSVVQFAEMCGEKILLTADTGRDGLAELIDYAPAAGLSLPGINRFQVPHHGGRRNLTTDLLDRILGPRLDNPPAQGHFTAIISSAKEDEDHPRKVVMRAVIHRGANLHMTEGRDIRSSSAGAPVRSGWSALTPATYPDEYEE</sequence>
<dbReference type="RefSeq" id="WP_379097517.1">
    <property type="nucleotide sequence ID" value="NZ_JBHUGZ010000007.1"/>
</dbReference>
<dbReference type="InterPro" id="IPR052159">
    <property type="entry name" value="Competence_DNA_uptake"/>
</dbReference>
<dbReference type="PANTHER" id="PTHR30619">
    <property type="entry name" value="DNA INTERNALIZATION/COMPETENCE PROTEIN COMEC/REC2"/>
    <property type="match status" value="1"/>
</dbReference>
<accession>A0ABW4U9X2</accession>
<protein>
    <submittedName>
        <fullName evidence="1">Competence protein ComEC</fullName>
    </submittedName>
</protein>
<dbReference type="SUPFAM" id="SSF56281">
    <property type="entry name" value="Metallo-hydrolase/oxidoreductase"/>
    <property type="match status" value="1"/>
</dbReference>